<feature type="region of interest" description="Disordered" evidence="4">
    <location>
        <begin position="42"/>
        <end position="88"/>
    </location>
</feature>
<keyword evidence="2 3" id="KW-0092">Biotin</keyword>
<dbReference type="PRINTS" id="PR01071">
    <property type="entry name" value="ACOABIOTINCC"/>
</dbReference>
<keyword evidence="3" id="KW-0443">Lipid metabolism</keyword>
<dbReference type="InterPro" id="IPR011053">
    <property type="entry name" value="Single_hybrid_motif"/>
</dbReference>
<comment type="caution">
    <text evidence="6">The sequence shown here is derived from an EMBL/GenBank/DDBJ whole genome shotgun (WGS) entry which is preliminary data.</text>
</comment>
<dbReference type="InterPro" id="IPR050709">
    <property type="entry name" value="Biotin_Carboxyl_Carrier/Decarb"/>
</dbReference>
<evidence type="ECO:0000256" key="4">
    <source>
        <dbReference type="SAM" id="MobiDB-lite"/>
    </source>
</evidence>
<reference evidence="6 7" key="1">
    <citation type="submission" date="2023-07" db="EMBL/GenBank/DDBJ databases">
        <title>Genomic Encyclopedia of Type Strains, Phase IV (KMG-IV): sequencing the most valuable type-strain genomes for metagenomic binning, comparative biology and taxonomic classification.</title>
        <authorList>
            <person name="Goeker M."/>
        </authorList>
    </citation>
    <scope>NUCLEOTIDE SEQUENCE [LARGE SCALE GENOMIC DNA]</scope>
    <source>
        <strain evidence="6 7">DSM 16460</strain>
    </source>
</reference>
<organism evidence="6 7">
    <name type="scientific">Alkalibacillus salilacus</name>
    <dbReference type="NCBI Taxonomy" id="284582"/>
    <lineage>
        <taxon>Bacteria</taxon>
        <taxon>Bacillati</taxon>
        <taxon>Bacillota</taxon>
        <taxon>Bacilli</taxon>
        <taxon>Bacillales</taxon>
        <taxon>Bacillaceae</taxon>
        <taxon>Alkalibacillus</taxon>
    </lineage>
</organism>
<keyword evidence="7" id="KW-1185">Reference proteome</keyword>
<comment type="pathway">
    <text evidence="3">Lipid metabolism; fatty acid biosynthesis.</text>
</comment>
<evidence type="ECO:0000256" key="1">
    <source>
        <dbReference type="ARBA" id="ARBA00017562"/>
    </source>
</evidence>
<dbReference type="PANTHER" id="PTHR45266">
    <property type="entry name" value="OXALOACETATE DECARBOXYLASE ALPHA CHAIN"/>
    <property type="match status" value="1"/>
</dbReference>
<evidence type="ECO:0000313" key="7">
    <source>
        <dbReference type="Proteomes" id="UP001224359"/>
    </source>
</evidence>
<dbReference type="EMBL" id="JAUSTQ010000002">
    <property type="protein sequence ID" value="MDQ0158590.1"/>
    <property type="molecule type" value="Genomic_DNA"/>
</dbReference>
<keyword evidence="3" id="KW-0276">Fatty acid metabolism</keyword>
<proteinExistence type="predicted"/>
<gene>
    <name evidence="6" type="ORF">J2S77_000546</name>
</gene>
<dbReference type="Proteomes" id="UP001224359">
    <property type="component" value="Unassembled WGS sequence"/>
</dbReference>
<dbReference type="InterPro" id="IPR000089">
    <property type="entry name" value="Biotin_lipoyl"/>
</dbReference>
<feature type="compositionally biased region" description="Basic and acidic residues" evidence="4">
    <location>
        <begin position="66"/>
        <end position="80"/>
    </location>
</feature>
<dbReference type="Pfam" id="PF00364">
    <property type="entry name" value="Biotin_lipoyl"/>
    <property type="match status" value="1"/>
</dbReference>
<dbReference type="CDD" id="cd06850">
    <property type="entry name" value="biotinyl_domain"/>
    <property type="match status" value="1"/>
</dbReference>
<evidence type="ECO:0000313" key="6">
    <source>
        <dbReference type="EMBL" id="MDQ0158590.1"/>
    </source>
</evidence>
<keyword evidence="3" id="KW-0444">Lipid biosynthesis</keyword>
<dbReference type="Gene3D" id="2.40.50.100">
    <property type="match status" value="1"/>
</dbReference>
<dbReference type="InterPro" id="IPR001249">
    <property type="entry name" value="AcCoA_biotinCC"/>
</dbReference>
<dbReference type="PROSITE" id="PS50968">
    <property type="entry name" value="BIOTINYL_LIPOYL"/>
    <property type="match status" value="1"/>
</dbReference>
<dbReference type="NCBIfam" id="NF005457">
    <property type="entry name" value="PRK07051.1"/>
    <property type="match status" value="1"/>
</dbReference>
<dbReference type="NCBIfam" id="TIGR00531">
    <property type="entry name" value="BCCP"/>
    <property type="match status" value="1"/>
</dbReference>
<feature type="domain" description="Lipoyl-binding" evidence="5">
    <location>
        <begin position="89"/>
        <end position="165"/>
    </location>
</feature>
<name>A0ABT9VC78_9BACI</name>
<evidence type="ECO:0000256" key="3">
    <source>
        <dbReference type="RuleBase" id="RU364072"/>
    </source>
</evidence>
<sequence length="167" mass="18477">MLKVQEIRELIKLLDESSISDFTYETDDGKISMSKQNGEVVQVATPQPVTAEKPAEPKVENQPAEPKAESEPAPAPKEETASNNVVDYDTEIVSPMVGTFYEAPSPDDDVYVQVGDQVEENSVVCIVEAMKLFNEIEAETKGEIVEILVDDGELVEYGQPLFRVKQK</sequence>
<dbReference type="RefSeq" id="WP_306974412.1">
    <property type="nucleotide sequence ID" value="NZ_JAUSTQ010000002.1"/>
</dbReference>
<evidence type="ECO:0000259" key="5">
    <source>
        <dbReference type="PROSITE" id="PS50968"/>
    </source>
</evidence>
<accession>A0ABT9VC78</accession>
<protein>
    <recommendedName>
        <fullName evidence="1 3">Biotin carboxyl carrier protein of acetyl-CoA carboxylase</fullName>
    </recommendedName>
</protein>
<keyword evidence="3" id="KW-0275">Fatty acid biosynthesis</keyword>
<comment type="function">
    <text evidence="3">This protein is a component of the acetyl coenzyme A carboxylase complex; first, biotin carboxylase catalyzes the carboxylation of the carrier protein and then the transcarboxylase transfers the carboxyl group to form malonyl-CoA.</text>
</comment>
<dbReference type="SUPFAM" id="SSF51230">
    <property type="entry name" value="Single hybrid motif"/>
    <property type="match status" value="1"/>
</dbReference>
<dbReference type="PANTHER" id="PTHR45266:SF3">
    <property type="entry name" value="OXALOACETATE DECARBOXYLASE ALPHA CHAIN"/>
    <property type="match status" value="1"/>
</dbReference>
<evidence type="ECO:0000256" key="2">
    <source>
        <dbReference type="ARBA" id="ARBA00023267"/>
    </source>
</evidence>